<dbReference type="SUPFAM" id="SSF51735">
    <property type="entry name" value="NAD(P)-binding Rossmann-fold domains"/>
    <property type="match status" value="1"/>
</dbReference>
<dbReference type="EC" id="1.1.1.53" evidence="4"/>
<keyword evidence="2 4" id="KW-0560">Oxidoreductase</keyword>
<protein>
    <submittedName>
        <fullName evidence="4">3alpha(Or 20beta)-hydroxysteroid dehydrogenase</fullName>
        <ecNumber evidence="4">1.1.1.53</ecNumber>
    </submittedName>
</protein>
<dbReference type="InterPro" id="IPR020904">
    <property type="entry name" value="Sc_DH/Rdtase_CS"/>
</dbReference>
<evidence type="ECO:0000313" key="3">
    <source>
        <dbReference type="EMBL" id="AMS45522.1"/>
    </source>
</evidence>
<dbReference type="EMBL" id="CP015009">
    <property type="protein sequence ID" value="AMS45522.1"/>
    <property type="molecule type" value="Genomic_DNA"/>
</dbReference>
<keyword evidence="3" id="KW-0614">Plasmid</keyword>
<dbReference type="EMBL" id="JACICB010000021">
    <property type="protein sequence ID" value="MBB3708597.1"/>
    <property type="molecule type" value="Genomic_DNA"/>
</dbReference>
<dbReference type="KEGG" id="aak:AA2016_6632"/>
<evidence type="ECO:0000256" key="2">
    <source>
        <dbReference type="ARBA" id="ARBA00023002"/>
    </source>
</evidence>
<dbReference type="PANTHER" id="PTHR24321:SF8">
    <property type="entry name" value="ESTRADIOL 17-BETA-DEHYDROGENASE 8-RELATED"/>
    <property type="match status" value="1"/>
</dbReference>
<dbReference type="InterPro" id="IPR036291">
    <property type="entry name" value="NAD(P)-bd_dom_sf"/>
</dbReference>
<proteinExistence type="inferred from homology"/>
<dbReference type="Proteomes" id="UP000577697">
    <property type="component" value="Unassembled WGS sequence"/>
</dbReference>
<dbReference type="PRINTS" id="PR00081">
    <property type="entry name" value="GDHRDH"/>
</dbReference>
<dbReference type="FunFam" id="3.40.50.720:FF:000084">
    <property type="entry name" value="Short-chain dehydrogenase reductase"/>
    <property type="match status" value="1"/>
</dbReference>
<evidence type="ECO:0000256" key="1">
    <source>
        <dbReference type="ARBA" id="ARBA00006484"/>
    </source>
</evidence>
<evidence type="ECO:0000313" key="4">
    <source>
        <dbReference type="EMBL" id="MBB3708597.1"/>
    </source>
</evidence>
<dbReference type="NCBIfam" id="NF005559">
    <property type="entry name" value="PRK07231.1"/>
    <property type="match status" value="1"/>
</dbReference>
<evidence type="ECO:0000313" key="6">
    <source>
        <dbReference type="Proteomes" id="UP000577697"/>
    </source>
</evidence>
<geneLocation type="plasmid" evidence="3 5">
    <name>pAA04</name>
</geneLocation>
<dbReference type="Pfam" id="PF13561">
    <property type="entry name" value="adh_short_C2"/>
    <property type="match status" value="1"/>
</dbReference>
<dbReference type="RefSeq" id="WP_067970294.1">
    <property type="nucleotide sequence ID" value="NZ_CP015009.1"/>
</dbReference>
<dbReference type="CDD" id="cd05233">
    <property type="entry name" value="SDR_c"/>
    <property type="match status" value="1"/>
</dbReference>
<dbReference type="PRINTS" id="PR00080">
    <property type="entry name" value="SDRFAMILY"/>
</dbReference>
<dbReference type="PROSITE" id="PS00061">
    <property type="entry name" value="ADH_SHORT"/>
    <property type="match status" value="1"/>
</dbReference>
<sequence length="257" mass="27067">MTGRLETKVAIVTGGASGLGEGIVRRFAREGARVVIADVDETKGQEIASDLGGQVLFLKTDVTDEGSWNSAIDKVGSEFSGLDILVNCAGSANPIQRIDQEPRAAFERVMELNVTGVWLGIKAAVPLMRAQQSGSIINIGSIASFNAVSGQASYATSKFAVLGLTRSAALEYGHMGIRVNSIHPGVVHTPLLDALPKRLTDDLSATIAKQPIKRFGTPDEIALATLFFASDDSSYCTGSSLVVDGGHIAGRHRDLTD</sequence>
<dbReference type="AlphaFoldDB" id="A0AAC8YW04"/>
<dbReference type="Proteomes" id="UP000075755">
    <property type="component" value="Plasmid pAA04"/>
</dbReference>
<comment type="similarity">
    <text evidence="1">Belongs to the short-chain dehydrogenases/reductases (SDR) family.</text>
</comment>
<name>A0AAC8YW04_AMIAI</name>
<dbReference type="GO" id="GO:0047044">
    <property type="term" value="F:androstan-3-alpha,17-beta-diol dehydrogenase (NAD+) activity"/>
    <property type="evidence" value="ECO:0007669"/>
    <property type="project" value="UniProtKB-EC"/>
</dbReference>
<dbReference type="PANTHER" id="PTHR24321">
    <property type="entry name" value="DEHYDROGENASES, SHORT CHAIN"/>
    <property type="match status" value="1"/>
</dbReference>
<organism evidence="3 5">
    <name type="scientific">Aminobacter aminovorans</name>
    <name type="common">Chelatobacter heintzii</name>
    <dbReference type="NCBI Taxonomy" id="83263"/>
    <lineage>
        <taxon>Bacteria</taxon>
        <taxon>Pseudomonadati</taxon>
        <taxon>Pseudomonadota</taxon>
        <taxon>Alphaproteobacteria</taxon>
        <taxon>Hyphomicrobiales</taxon>
        <taxon>Phyllobacteriaceae</taxon>
        <taxon>Aminobacter</taxon>
    </lineage>
</organism>
<keyword evidence="6" id="KW-1185">Reference proteome</keyword>
<dbReference type="InterPro" id="IPR002347">
    <property type="entry name" value="SDR_fam"/>
</dbReference>
<gene>
    <name evidence="3" type="ORF">AA2016_6632</name>
    <name evidence="4" type="ORF">FHS67_004937</name>
</gene>
<dbReference type="Gene3D" id="3.40.50.720">
    <property type="entry name" value="NAD(P)-binding Rossmann-like Domain"/>
    <property type="match status" value="1"/>
</dbReference>
<reference evidence="3 5" key="1">
    <citation type="submission" date="2016-03" db="EMBL/GenBank/DDBJ databases">
        <title>Complete genome of Aminobacter aminovorans KCTC 2477.</title>
        <authorList>
            <person name="Kim K.M."/>
        </authorList>
    </citation>
    <scope>NUCLEOTIDE SEQUENCE [LARGE SCALE GENOMIC DNA]</scope>
    <source>
        <strain evidence="3 5">KCTC 2477</strain>
        <plasmid evidence="3 5">pAA04</plasmid>
    </source>
</reference>
<accession>A0AAC8YW04</accession>
<reference evidence="4 6" key="2">
    <citation type="submission" date="2020-08" db="EMBL/GenBank/DDBJ databases">
        <title>Genomic Encyclopedia of Type Strains, Phase IV (KMG-IV): sequencing the most valuable type-strain genomes for metagenomic binning, comparative biology and taxonomic classification.</title>
        <authorList>
            <person name="Goeker M."/>
        </authorList>
    </citation>
    <scope>NUCLEOTIDE SEQUENCE [LARGE SCALE GENOMIC DNA]</scope>
    <source>
        <strain evidence="4 6">DSM 10368</strain>
    </source>
</reference>
<evidence type="ECO:0000313" key="5">
    <source>
        <dbReference type="Proteomes" id="UP000075755"/>
    </source>
</evidence>